<comment type="caution">
    <text evidence="1">The sequence shown here is derived from an EMBL/GenBank/DDBJ whole genome shotgun (WGS) entry which is preliminary data.</text>
</comment>
<protein>
    <submittedName>
        <fullName evidence="1">Uncharacterized protein</fullName>
    </submittedName>
</protein>
<accession>A0ACC2V855</accession>
<dbReference type="EMBL" id="JASBWT010000022">
    <property type="protein sequence ID" value="KAJ9095238.1"/>
    <property type="molecule type" value="Genomic_DNA"/>
</dbReference>
<name>A0ACC2V855_9TREE</name>
<proteinExistence type="predicted"/>
<sequence>MAIDSKPPVPQAVLPAGFIHGFATASYQIEGGHDADGRKPSVWDDLCRIPGSIRDGTSGDDAIDSYHLYEQDIDLLAEYGATHYRFSISWSRVIPLGGRNDPVNEKGIDYYNRVIDGLLQRGIQPCVTIFHWDLPSQLEKRYGGWSCQEEVTRDFERYSRLLFERFGDRVKLWITLNEPYCVGMFSSLGLKPNFSFEKDLYQISHSLILSHAMAVDLYRREFQAQQGGKIGITLNSDWCEPIDDSEEAKWCAQRRLDQALGWYADPIYLGHYPATIVKEAGSRLPKFTDDQWKLIKGSSDFFGLNSYTTTMATGKRNDLDLDGGVETIQHDKNGKLIGNAAECGWLKDVPWGFRKLLRYIDARYLQQYPGMELIVTEQGFCVKGENNMSIEEACNDEQRETYYRGYLNEVVGAVQDDGIPVMGYFAWSLADNMEWLEGYIPRFGVTAVDRDNGYKRYPKNSTRGVSRGRRALQHSAHICRQQKAEPSKQRASTSSTSKSSGKHHTLTYNPPVKALSHETQAFLRSGDGEDGGDAIAIADILPESELEEHDPTAVRSGMIAEMRRSGNVFIGVVICSVLSGRRIRQMVLRSNGEVVPCTSDDIQYVLPRTLIPSELMDAAFGDRSSILATPSPELDSDTATNQLKFRRKIARSIRAVEISLEHAMKTLNQNPRYDALRIWEYFSEQRPMEDSRWGDFTLDEALEFLQDGEEPLPNGLDRRITALAVFRLLMDRSDLFLGDEVGMRMSQRFSIRPAEEVSSLNMVSDLLKGFEGSVEKREEIATFHREVQTRVRQREEYYRQPAEQRQERTIEPFSDISKAFISIVMRRLLERRSTQFSVVDPLVPNILRASGLYEGKSLDLATAEKFLKDIGEVSPWDSFSRARIEAAEARDGVVKLPETISSTPPRDVDSDGLLLQDSHESIRRDFGSTPVYVIDAPEAQELDDGISIEAQADGTSWVHVHIADPTRWISISSDIARIAERRGESLYYVEGGRPMIPSDEGNAGIMGRMSLGAAVDKAGGQPTLSFSVKLSDDGSILDYSISPGMIKNVQRMTYQAVNSIINLEQRSRIFTERVWTLDFGNDALKETYETPDAITPAPAIEQVDRDMSKLNALAQQLRKRRLNTQGLDYGIPQPSVGIVNLASGSSPFYEDKALQYRTPVDEPTSSASMDMVAEFMVLAGRITGTFASERQLALPFRGTSRPYIPSYSLFPGQSVQQALQAFFEKRKGKPKSEDDMYDYAAADIIVQAVPVSVTPLDHWSLGILASEGGYSRVTSPLRRFSDMIGHWQIKHALSGVGSLLSPDDMLKKVSHADRLSQRARRMGKTAENYWQLRVLQWMHQNSASSPVSLSNLAAKVLEAPIGDAVLGISDKAGRVYIPELRIVAALKQPVYNAVQVGEEVRVNVSDVSVSPIPKITAQPV</sequence>
<keyword evidence="2" id="KW-1185">Reference proteome</keyword>
<gene>
    <name evidence="1" type="ORF">QFC21_005604</name>
</gene>
<evidence type="ECO:0000313" key="1">
    <source>
        <dbReference type="EMBL" id="KAJ9095238.1"/>
    </source>
</evidence>
<reference evidence="1" key="1">
    <citation type="submission" date="2023-04" db="EMBL/GenBank/DDBJ databases">
        <title>Draft Genome sequencing of Naganishia species isolated from polar environments using Oxford Nanopore Technology.</title>
        <authorList>
            <person name="Leo P."/>
            <person name="Venkateswaran K."/>
        </authorList>
    </citation>
    <scope>NUCLEOTIDE SEQUENCE</scope>
    <source>
        <strain evidence="1">MNA-CCFEE 5423</strain>
    </source>
</reference>
<evidence type="ECO:0000313" key="2">
    <source>
        <dbReference type="Proteomes" id="UP001227268"/>
    </source>
</evidence>
<dbReference type="Proteomes" id="UP001227268">
    <property type="component" value="Unassembled WGS sequence"/>
</dbReference>
<organism evidence="1 2">
    <name type="scientific">Naganishia friedmannii</name>
    <dbReference type="NCBI Taxonomy" id="89922"/>
    <lineage>
        <taxon>Eukaryota</taxon>
        <taxon>Fungi</taxon>
        <taxon>Dikarya</taxon>
        <taxon>Basidiomycota</taxon>
        <taxon>Agaricomycotina</taxon>
        <taxon>Tremellomycetes</taxon>
        <taxon>Filobasidiales</taxon>
        <taxon>Filobasidiaceae</taxon>
        <taxon>Naganishia</taxon>
    </lineage>
</organism>